<evidence type="ECO:0000313" key="2">
    <source>
        <dbReference type="EMBL" id="GAP84226.2"/>
    </source>
</evidence>
<protein>
    <submittedName>
        <fullName evidence="2">Uncharacterized protein</fullName>
    </submittedName>
</protein>
<dbReference type="STRING" id="77044.A0A1S7ULM6"/>
<feature type="region of interest" description="Disordered" evidence="1">
    <location>
        <begin position="1"/>
        <end position="108"/>
    </location>
</feature>
<dbReference type="AlphaFoldDB" id="A0A1S7ULM6"/>
<gene>
    <name evidence="2" type="ORF">SAMD00023353_0700180</name>
</gene>
<proteinExistence type="predicted"/>
<keyword evidence="3" id="KW-1185">Reference proteome</keyword>
<organism evidence="2">
    <name type="scientific">Rosellinia necatrix</name>
    <name type="common">White root-rot fungus</name>
    <dbReference type="NCBI Taxonomy" id="77044"/>
    <lineage>
        <taxon>Eukaryota</taxon>
        <taxon>Fungi</taxon>
        <taxon>Dikarya</taxon>
        <taxon>Ascomycota</taxon>
        <taxon>Pezizomycotina</taxon>
        <taxon>Sordariomycetes</taxon>
        <taxon>Xylariomycetidae</taxon>
        <taxon>Xylariales</taxon>
        <taxon>Xylariaceae</taxon>
        <taxon>Rosellinia</taxon>
    </lineage>
</organism>
<sequence>MRLGFSESQKETAGKNNCGPRRSAIAPSVVGDEIEQTRQSRQYANIWDEPGPTEPGAQDSAHKPMPRSAIRRSVVGSVSGEGGNRDSWPKSRPLRNSLLGSRPGSRLSSRLRVGDDNLHDTLDGWIELEEVDTRVSAEEATPEPDNVDVRSGIFVATQINQEVHRVREPDQRPRIITIPQRAKVNQSPV</sequence>
<dbReference type="Proteomes" id="UP000054516">
    <property type="component" value="Unassembled WGS sequence"/>
</dbReference>
<accession>A0A1S7ULM6</accession>
<dbReference type="OrthoDB" id="2988756at2759"/>
<evidence type="ECO:0000313" key="3">
    <source>
        <dbReference type="Proteomes" id="UP000054516"/>
    </source>
</evidence>
<reference evidence="2" key="1">
    <citation type="submission" date="2016-03" db="EMBL/GenBank/DDBJ databases">
        <title>Draft genome sequence of Rosellinia necatrix.</title>
        <authorList>
            <person name="Kanematsu S."/>
        </authorList>
    </citation>
    <scope>NUCLEOTIDE SEQUENCE [LARGE SCALE GENOMIC DNA]</scope>
    <source>
        <strain evidence="2">W97</strain>
    </source>
</reference>
<evidence type="ECO:0000256" key="1">
    <source>
        <dbReference type="SAM" id="MobiDB-lite"/>
    </source>
</evidence>
<dbReference type="EMBL" id="DF977452">
    <property type="protein sequence ID" value="GAP84226.2"/>
    <property type="molecule type" value="Genomic_DNA"/>
</dbReference>
<name>A0A1S7ULM6_ROSNE</name>
<feature type="compositionally biased region" description="Low complexity" evidence="1">
    <location>
        <begin position="67"/>
        <end position="78"/>
    </location>
</feature>
<feature type="compositionally biased region" description="Low complexity" evidence="1">
    <location>
        <begin position="94"/>
        <end position="108"/>
    </location>
</feature>